<comment type="caution">
    <text evidence="1">The sequence shown here is derived from an EMBL/GenBank/DDBJ whole genome shotgun (WGS) entry which is preliminary data.</text>
</comment>
<name>A0AAV7CVW4_ENGPU</name>
<reference evidence="1" key="1">
    <citation type="thesis" date="2020" institute="ProQuest LLC" country="789 East Eisenhower Parkway, Ann Arbor, MI, USA">
        <title>Comparative Genomics and Chromosome Evolution.</title>
        <authorList>
            <person name="Mudd A.B."/>
        </authorList>
    </citation>
    <scope>NUCLEOTIDE SEQUENCE</scope>
    <source>
        <strain evidence="1">237g6f4</strain>
        <tissue evidence="1">Blood</tissue>
    </source>
</reference>
<protein>
    <submittedName>
        <fullName evidence="1">Uncharacterized protein</fullName>
    </submittedName>
</protein>
<dbReference type="EMBL" id="WNYA01000002">
    <property type="protein sequence ID" value="KAG8589279.1"/>
    <property type="molecule type" value="Genomic_DNA"/>
</dbReference>
<dbReference type="AlphaFoldDB" id="A0AAV7CVW4"/>
<evidence type="ECO:0000313" key="1">
    <source>
        <dbReference type="EMBL" id="KAG8589279.1"/>
    </source>
</evidence>
<sequence>MKKLQFLAMGGKWLWRGWGGPGCWHRLLQSSKPGQTRCKFTCPSNIQRRLDPLCTIQCDHQYLLISYDLARMRMISKIFIPYLNGSIYKRK</sequence>
<dbReference type="Proteomes" id="UP000824782">
    <property type="component" value="Unassembled WGS sequence"/>
</dbReference>
<organism evidence="1 2">
    <name type="scientific">Engystomops pustulosus</name>
    <name type="common">Tungara frog</name>
    <name type="synonym">Physalaemus pustulosus</name>
    <dbReference type="NCBI Taxonomy" id="76066"/>
    <lineage>
        <taxon>Eukaryota</taxon>
        <taxon>Metazoa</taxon>
        <taxon>Chordata</taxon>
        <taxon>Craniata</taxon>
        <taxon>Vertebrata</taxon>
        <taxon>Euteleostomi</taxon>
        <taxon>Amphibia</taxon>
        <taxon>Batrachia</taxon>
        <taxon>Anura</taxon>
        <taxon>Neobatrachia</taxon>
        <taxon>Hyloidea</taxon>
        <taxon>Leptodactylidae</taxon>
        <taxon>Leiuperinae</taxon>
        <taxon>Engystomops</taxon>
    </lineage>
</organism>
<evidence type="ECO:0000313" key="2">
    <source>
        <dbReference type="Proteomes" id="UP000824782"/>
    </source>
</evidence>
<keyword evidence="2" id="KW-1185">Reference proteome</keyword>
<gene>
    <name evidence="1" type="ORF">GDO81_006329</name>
</gene>
<accession>A0AAV7CVW4</accession>
<proteinExistence type="predicted"/>